<dbReference type="RefSeq" id="WP_088757558.1">
    <property type="nucleotide sequence ID" value="NZ_NJGV01000054.1"/>
</dbReference>
<keyword evidence="2" id="KW-1185">Reference proteome</keyword>
<gene>
    <name evidence="1" type="ORF">CEJ45_24355</name>
</gene>
<organism evidence="1 2">
    <name type="scientific">Herbaspirillum aquaticum</name>
    <dbReference type="NCBI Taxonomy" id="568783"/>
    <lineage>
        <taxon>Bacteria</taxon>
        <taxon>Pseudomonadati</taxon>
        <taxon>Pseudomonadota</taxon>
        <taxon>Betaproteobacteria</taxon>
        <taxon>Burkholderiales</taxon>
        <taxon>Oxalobacteraceae</taxon>
        <taxon>Herbaspirillum</taxon>
    </lineage>
</organism>
<name>A0A225SL57_9BURK</name>
<protein>
    <submittedName>
        <fullName evidence="1">Uncharacterized protein</fullName>
    </submittedName>
</protein>
<evidence type="ECO:0000313" key="2">
    <source>
        <dbReference type="Proteomes" id="UP000214747"/>
    </source>
</evidence>
<accession>A0A225SL57</accession>
<dbReference type="EMBL" id="NJGV01000054">
    <property type="protein sequence ID" value="OWY31660.1"/>
    <property type="molecule type" value="Genomic_DNA"/>
</dbReference>
<comment type="caution">
    <text evidence="1">The sequence shown here is derived from an EMBL/GenBank/DDBJ whole genome shotgun (WGS) entry which is preliminary data.</text>
</comment>
<dbReference type="Proteomes" id="UP000214747">
    <property type="component" value="Unassembled WGS sequence"/>
</dbReference>
<dbReference type="AlphaFoldDB" id="A0A225SL57"/>
<reference evidence="1 2" key="1">
    <citation type="journal article" date="2010" name="Int. J. Syst. Evol. Microbiol.">
        <title>Reclassification of Herbaspirillum putei as a later heterotypic synonym of Herbaspirillum huttiense, with the description of H. huttiense subsp. huttiense subsp. nov. and H. huttiense subsp. putei subsp. nov., comb. nov., and description of Herbaspirillum aquaticum sp. nov.</title>
        <authorList>
            <person name="Dobritsa A.P."/>
            <person name="Reddy M.C."/>
            <person name="Samadpour M."/>
        </authorList>
    </citation>
    <scope>NUCLEOTIDE SEQUENCE [LARGE SCALE GENOMIC DNA]</scope>
    <source>
        <strain evidence="1 2">IEH 4430</strain>
    </source>
</reference>
<sequence>MKKSKKATQPDTQVVQSITTQLDELCATRDEWQRGEYTRSNETLYSLLAGCLTLYQEDYLNASEDTKTQIRLDLTAKLTQEGVRVQSNSQMPTMLIRYVFRTDRKRTKVDPEFETLI</sequence>
<evidence type="ECO:0000313" key="1">
    <source>
        <dbReference type="EMBL" id="OWY31660.1"/>
    </source>
</evidence>
<proteinExistence type="predicted"/>